<protein>
    <submittedName>
        <fullName evidence="1">Uncharacterized protein (DUF1684 family)</fullName>
    </submittedName>
</protein>
<sequence length="155" mass="16701">MTADAAETWQQWHERRIETVSAPHGPLSLVGRHWIEGVPDGRLPGIPGRWTADGDGVVLDAGATEVEVTPYDGRRTVRVPNAAVSADSASGDGGYRFRFLRSAAPDAEGRTTVDFNRPPLPPCAFADHFVCPFPLPGNTLDLAIAAGERDLRQDT</sequence>
<dbReference type="Proteomes" id="UP001223072">
    <property type="component" value="Unassembled WGS sequence"/>
</dbReference>
<proteinExistence type="predicted"/>
<dbReference type="InterPro" id="IPR012467">
    <property type="entry name" value="DUF1684"/>
</dbReference>
<dbReference type="Pfam" id="PF07920">
    <property type="entry name" value="DUF1684"/>
    <property type="match status" value="1"/>
</dbReference>
<gene>
    <name evidence="1" type="ORF">QFZ49_007847</name>
</gene>
<evidence type="ECO:0000313" key="2">
    <source>
        <dbReference type="Proteomes" id="UP001223072"/>
    </source>
</evidence>
<reference evidence="1 2" key="1">
    <citation type="submission" date="2023-07" db="EMBL/GenBank/DDBJ databases">
        <title>Comparative genomics of wheat-associated soil bacteria to identify genetic determinants of phenazine resistance.</title>
        <authorList>
            <person name="Mouncey N."/>
        </authorList>
    </citation>
    <scope>NUCLEOTIDE SEQUENCE [LARGE SCALE GENOMIC DNA]</scope>
    <source>
        <strain evidence="1 2">W2I16</strain>
    </source>
</reference>
<dbReference type="EMBL" id="JAUSZS010000009">
    <property type="protein sequence ID" value="MDQ0937865.1"/>
    <property type="molecule type" value="Genomic_DNA"/>
</dbReference>
<dbReference type="PANTHER" id="PTHR41913:SF1">
    <property type="entry name" value="DUF1684 DOMAIN-CONTAINING PROTEIN"/>
    <property type="match status" value="1"/>
</dbReference>
<evidence type="ECO:0000313" key="1">
    <source>
        <dbReference type="EMBL" id="MDQ0937865.1"/>
    </source>
</evidence>
<organism evidence="1 2">
    <name type="scientific">Streptomyces turgidiscabies</name>
    <dbReference type="NCBI Taxonomy" id="85558"/>
    <lineage>
        <taxon>Bacteria</taxon>
        <taxon>Bacillati</taxon>
        <taxon>Actinomycetota</taxon>
        <taxon>Actinomycetes</taxon>
        <taxon>Kitasatosporales</taxon>
        <taxon>Streptomycetaceae</taxon>
        <taxon>Streptomyces</taxon>
    </lineage>
</organism>
<accession>A0ABU0S0Y2</accession>
<name>A0ABU0S0Y2_9ACTN</name>
<comment type="caution">
    <text evidence="1">The sequence shown here is derived from an EMBL/GenBank/DDBJ whole genome shotgun (WGS) entry which is preliminary data.</text>
</comment>
<keyword evidence="2" id="KW-1185">Reference proteome</keyword>
<dbReference type="RefSeq" id="WP_307631140.1">
    <property type="nucleotide sequence ID" value="NZ_JAUSZS010000009.1"/>
</dbReference>
<dbReference type="PANTHER" id="PTHR41913">
    <property type="entry name" value="DUF1684 DOMAIN-CONTAINING PROTEIN"/>
    <property type="match status" value="1"/>
</dbReference>